<proteinExistence type="predicted"/>
<dbReference type="Proteomes" id="UP000186364">
    <property type="component" value="Unassembled WGS sequence"/>
</dbReference>
<sequence length="64" mass="7363">MHARDRQKIIIEHDAPETSSAECAREKELGEKAKLRLQELMAGGYRIDDSSRRDRIGRQTIGRL</sequence>
<dbReference type="OrthoDB" id="7469880at2"/>
<gene>
    <name evidence="1" type="ORF">BJF93_15330</name>
</gene>
<dbReference type="AlphaFoldDB" id="A0A1Q9AY16"/>
<dbReference type="EMBL" id="MKIP01000037">
    <property type="protein sequence ID" value="OLP60327.1"/>
    <property type="molecule type" value="Genomic_DNA"/>
</dbReference>
<evidence type="ECO:0000313" key="1">
    <source>
        <dbReference type="EMBL" id="OLP60327.1"/>
    </source>
</evidence>
<comment type="caution">
    <text evidence="1">The sequence shown here is derived from an EMBL/GenBank/DDBJ whole genome shotgun (WGS) entry which is preliminary data.</text>
</comment>
<dbReference type="RefSeq" id="WP_075627344.1">
    <property type="nucleotide sequence ID" value="NZ_FOAM01000001.1"/>
</dbReference>
<keyword evidence="2" id="KW-1185">Reference proteome</keyword>
<evidence type="ECO:0000313" key="2">
    <source>
        <dbReference type="Proteomes" id="UP000186364"/>
    </source>
</evidence>
<reference evidence="1 2" key="1">
    <citation type="submission" date="2016-09" db="EMBL/GenBank/DDBJ databases">
        <title>Rhizobium sp. nov., a novel species isolated from the rice rhizosphere.</title>
        <authorList>
            <person name="Zhao J."/>
            <person name="Zhang X."/>
        </authorList>
    </citation>
    <scope>NUCLEOTIDE SEQUENCE [LARGE SCALE GENOMIC DNA]</scope>
    <source>
        <strain evidence="1 2">1.7048</strain>
    </source>
</reference>
<organism evidence="1 2">
    <name type="scientific">Xaviernesmea oryzae</name>
    <dbReference type="NCBI Taxonomy" id="464029"/>
    <lineage>
        <taxon>Bacteria</taxon>
        <taxon>Pseudomonadati</taxon>
        <taxon>Pseudomonadota</taxon>
        <taxon>Alphaproteobacteria</taxon>
        <taxon>Hyphomicrobiales</taxon>
        <taxon>Rhizobiaceae</taxon>
        <taxon>Rhizobium/Agrobacterium group</taxon>
        <taxon>Xaviernesmea</taxon>
    </lineage>
</organism>
<name>A0A1Q9AY16_9HYPH</name>
<protein>
    <submittedName>
        <fullName evidence="1">Uncharacterized protein</fullName>
    </submittedName>
</protein>
<accession>A0A1Q9AY16</accession>